<dbReference type="OMA" id="TPWYFNH"/>
<dbReference type="SUPFAM" id="SSF53383">
    <property type="entry name" value="PLP-dependent transferases"/>
    <property type="match status" value="1"/>
</dbReference>
<dbReference type="GO" id="GO:0008483">
    <property type="term" value="F:transaminase activity"/>
    <property type="evidence" value="ECO:0007669"/>
    <property type="project" value="UniProtKB-KW"/>
</dbReference>
<dbReference type="KEGG" id="gtt:GUITHDRAFT_75075"/>
<protein>
    <recommendedName>
        <fullName evidence="6">Aminotransferase class I/classII large domain-containing protein</fullName>
    </recommendedName>
</protein>
<dbReference type="PANTHER" id="PTHR46383">
    <property type="entry name" value="ASPARTATE AMINOTRANSFERASE"/>
    <property type="match status" value="1"/>
</dbReference>
<dbReference type="EMBL" id="JH993027">
    <property type="protein sequence ID" value="EKX40945.1"/>
    <property type="molecule type" value="Genomic_DNA"/>
</dbReference>
<dbReference type="Pfam" id="PF00155">
    <property type="entry name" value="Aminotran_1_2"/>
    <property type="match status" value="1"/>
</dbReference>
<dbReference type="InterPro" id="IPR050596">
    <property type="entry name" value="AspAT/PAT-like"/>
</dbReference>
<evidence type="ECO:0000259" key="6">
    <source>
        <dbReference type="Pfam" id="PF00155"/>
    </source>
</evidence>
<keyword evidence="3" id="KW-0032">Aminotransferase</keyword>
<evidence type="ECO:0000256" key="2">
    <source>
        <dbReference type="ARBA" id="ARBA00007441"/>
    </source>
</evidence>
<dbReference type="EnsemblProtists" id="EKX40945">
    <property type="protein sequence ID" value="EKX40945"/>
    <property type="gene ID" value="GUITHDRAFT_75075"/>
</dbReference>
<reference evidence="8" key="3">
    <citation type="submission" date="2016-03" db="UniProtKB">
        <authorList>
            <consortium name="EnsemblProtists"/>
        </authorList>
    </citation>
    <scope>IDENTIFICATION</scope>
</reference>
<evidence type="ECO:0000256" key="4">
    <source>
        <dbReference type="ARBA" id="ARBA00022679"/>
    </source>
</evidence>
<dbReference type="InterPro" id="IPR004838">
    <property type="entry name" value="NHTrfase_class1_PyrdxlP-BS"/>
</dbReference>
<evidence type="ECO:0000256" key="3">
    <source>
        <dbReference type="ARBA" id="ARBA00022576"/>
    </source>
</evidence>
<keyword evidence="5" id="KW-0663">Pyridoxal phosphate</keyword>
<comment type="similarity">
    <text evidence="2">Belongs to the class-I pyridoxal-phosphate-dependent aminotransferase family.</text>
</comment>
<dbReference type="PaxDb" id="55529-EKX40945"/>
<reference evidence="9" key="2">
    <citation type="submission" date="2012-11" db="EMBL/GenBank/DDBJ databases">
        <authorList>
            <person name="Kuo A."/>
            <person name="Curtis B.A."/>
            <person name="Tanifuji G."/>
            <person name="Burki F."/>
            <person name="Gruber A."/>
            <person name="Irimia M."/>
            <person name="Maruyama S."/>
            <person name="Arias M.C."/>
            <person name="Ball S.G."/>
            <person name="Gile G.H."/>
            <person name="Hirakawa Y."/>
            <person name="Hopkins J.F."/>
            <person name="Rensing S.A."/>
            <person name="Schmutz J."/>
            <person name="Symeonidi A."/>
            <person name="Elias M."/>
            <person name="Eveleigh R.J."/>
            <person name="Herman E.K."/>
            <person name="Klute M.J."/>
            <person name="Nakayama T."/>
            <person name="Obornik M."/>
            <person name="Reyes-Prieto A."/>
            <person name="Armbrust E.V."/>
            <person name="Aves S.J."/>
            <person name="Beiko R.G."/>
            <person name="Coutinho P."/>
            <person name="Dacks J.B."/>
            <person name="Durnford D.G."/>
            <person name="Fast N.M."/>
            <person name="Green B.R."/>
            <person name="Grisdale C."/>
            <person name="Hempe F."/>
            <person name="Henrissat B."/>
            <person name="Hoppner M.P."/>
            <person name="Ishida K.-I."/>
            <person name="Kim E."/>
            <person name="Koreny L."/>
            <person name="Kroth P.G."/>
            <person name="Liu Y."/>
            <person name="Malik S.-B."/>
            <person name="Maier U.G."/>
            <person name="McRose D."/>
            <person name="Mock T."/>
            <person name="Neilson J.A."/>
            <person name="Onodera N.T."/>
            <person name="Poole A.M."/>
            <person name="Pritham E.J."/>
            <person name="Richards T.A."/>
            <person name="Rocap G."/>
            <person name="Roy S.W."/>
            <person name="Sarai C."/>
            <person name="Schaack S."/>
            <person name="Shirato S."/>
            <person name="Slamovits C.H."/>
            <person name="Spencer D.F."/>
            <person name="Suzuki S."/>
            <person name="Worden A.Z."/>
            <person name="Zauner S."/>
            <person name="Barry K."/>
            <person name="Bell C."/>
            <person name="Bharti A.K."/>
            <person name="Crow J.A."/>
            <person name="Grimwood J."/>
            <person name="Kramer R."/>
            <person name="Lindquist E."/>
            <person name="Lucas S."/>
            <person name="Salamov A."/>
            <person name="McFadden G.I."/>
            <person name="Lane C.E."/>
            <person name="Keeling P.J."/>
            <person name="Gray M.W."/>
            <person name="Grigoriev I.V."/>
            <person name="Archibald J.M."/>
        </authorList>
    </citation>
    <scope>NUCLEOTIDE SEQUENCE</scope>
    <source>
        <strain evidence="9">CCMP2712</strain>
    </source>
</reference>
<keyword evidence="4" id="KW-0808">Transferase</keyword>
<dbReference type="OrthoDB" id="7042322at2759"/>
<sequence length="350" mass="38661">MIREEGGKGGREVLSLAQGIVHWKPPPSACEAAMRGIAEEDTHRYGPDGGINGLVDLMRDKIRNENHLVSSSVMITAGSNQAYMNVVLTLLDEGDTSLLLIPYYFNHLMALQMTGARIELAPTTKTLQPDLDWLRQRLGDVDKPKVKELRSLCASSSVWLVCDTGYEYENVPHACVEGENVLNLFSFSKSYGMMGWRVGCVAMPLGVEEEMLKAQDTIPICPPILSQKAAAGAMEAGRKWVKEKVRGLWRTKKRMRGMLVECLGEEAVLGGSGAIYLMVKLPESMEEDEKAVEWLVKKHQVCVIPGSACGFRGHVRVCYSNLSEERCEEAIKRLRSGLEEMKSLEGGKGA</sequence>
<dbReference type="CDD" id="cd00609">
    <property type="entry name" value="AAT_like"/>
    <property type="match status" value="1"/>
</dbReference>
<dbReference type="Gene3D" id="3.90.1150.10">
    <property type="entry name" value="Aspartate Aminotransferase, domain 1"/>
    <property type="match status" value="1"/>
</dbReference>
<proteinExistence type="inferred from homology"/>
<dbReference type="RefSeq" id="XP_005827925.1">
    <property type="nucleotide sequence ID" value="XM_005827868.1"/>
</dbReference>
<dbReference type="STRING" id="905079.L1IYP3"/>
<dbReference type="InterPro" id="IPR015424">
    <property type="entry name" value="PyrdxlP-dep_Trfase"/>
</dbReference>
<dbReference type="HOGENOM" id="CLU_017584_4_1_1"/>
<accession>L1IYP3</accession>
<dbReference type="eggNOG" id="KOG0257">
    <property type="taxonomic scope" value="Eukaryota"/>
</dbReference>
<evidence type="ECO:0000256" key="5">
    <source>
        <dbReference type="ARBA" id="ARBA00022898"/>
    </source>
</evidence>
<dbReference type="InterPro" id="IPR015422">
    <property type="entry name" value="PyrdxlP-dep_Trfase_small"/>
</dbReference>
<dbReference type="Proteomes" id="UP000011087">
    <property type="component" value="Unassembled WGS sequence"/>
</dbReference>
<dbReference type="GO" id="GO:0006520">
    <property type="term" value="P:amino acid metabolic process"/>
    <property type="evidence" value="ECO:0007669"/>
    <property type="project" value="InterPro"/>
</dbReference>
<reference evidence="7 9" key="1">
    <citation type="journal article" date="2012" name="Nature">
        <title>Algal genomes reveal evolutionary mosaicism and the fate of nucleomorphs.</title>
        <authorList>
            <consortium name="DOE Joint Genome Institute"/>
            <person name="Curtis B.A."/>
            <person name="Tanifuji G."/>
            <person name="Burki F."/>
            <person name="Gruber A."/>
            <person name="Irimia M."/>
            <person name="Maruyama S."/>
            <person name="Arias M.C."/>
            <person name="Ball S.G."/>
            <person name="Gile G.H."/>
            <person name="Hirakawa Y."/>
            <person name="Hopkins J.F."/>
            <person name="Kuo A."/>
            <person name="Rensing S.A."/>
            <person name="Schmutz J."/>
            <person name="Symeonidi A."/>
            <person name="Elias M."/>
            <person name="Eveleigh R.J."/>
            <person name="Herman E.K."/>
            <person name="Klute M.J."/>
            <person name="Nakayama T."/>
            <person name="Obornik M."/>
            <person name="Reyes-Prieto A."/>
            <person name="Armbrust E.V."/>
            <person name="Aves S.J."/>
            <person name="Beiko R.G."/>
            <person name="Coutinho P."/>
            <person name="Dacks J.B."/>
            <person name="Durnford D.G."/>
            <person name="Fast N.M."/>
            <person name="Green B.R."/>
            <person name="Grisdale C.J."/>
            <person name="Hempel F."/>
            <person name="Henrissat B."/>
            <person name="Hoppner M.P."/>
            <person name="Ishida K."/>
            <person name="Kim E."/>
            <person name="Koreny L."/>
            <person name="Kroth P.G."/>
            <person name="Liu Y."/>
            <person name="Malik S.B."/>
            <person name="Maier U.G."/>
            <person name="McRose D."/>
            <person name="Mock T."/>
            <person name="Neilson J.A."/>
            <person name="Onodera N.T."/>
            <person name="Poole A.M."/>
            <person name="Pritham E.J."/>
            <person name="Richards T.A."/>
            <person name="Rocap G."/>
            <person name="Roy S.W."/>
            <person name="Sarai C."/>
            <person name="Schaack S."/>
            <person name="Shirato S."/>
            <person name="Slamovits C.H."/>
            <person name="Spencer D.F."/>
            <person name="Suzuki S."/>
            <person name="Worden A.Z."/>
            <person name="Zauner S."/>
            <person name="Barry K."/>
            <person name="Bell C."/>
            <person name="Bharti A.K."/>
            <person name="Crow J.A."/>
            <person name="Grimwood J."/>
            <person name="Kramer R."/>
            <person name="Lindquist E."/>
            <person name="Lucas S."/>
            <person name="Salamov A."/>
            <person name="McFadden G.I."/>
            <person name="Lane C.E."/>
            <person name="Keeling P.J."/>
            <person name="Gray M.W."/>
            <person name="Grigoriev I.V."/>
            <person name="Archibald J.M."/>
        </authorList>
    </citation>
    <scope>NUCLEOTIDE SEQUENCE</scope>
    <source>
        <strain evidence="7 9">CCMP2712</strain>
    </source>
</reference>
<feature type="domain" description="Aminotransferase class I/classII large" evidence="6">
    <location>
        <begin position="12"/>
        <end position="334"/>
    </location>
</feature>
<dbReference type="PANTHER" id="PTHR46383:SF5">
    <property type="entry name" value="AMINOTRANSFERASE CLASS I_CLASSII DOMAIN-CONTAINING PROTEIN"/>
    <property type="match status" value="1"/>
</dbReference>
<dbReference type="AlphaFoldDB" id="L1IYP3"/>
<keyword evidence="9" id="KW-1185">Reference proteome</keyword>
<gene>
    <name evidence="7" type="ORF">GUITHDRAFT_75075</name>
</gene>
<dbReference type="GO" id="GO:0030170">
    <property type="term" value="F:pyridoxal phosphate binding"/>
    <property type="evidence" value="ECO:0007669"/>
    <property type="project" value="InterPro"/>
</dbReference>
<comment type="cofactor">
    <cofactor evidence="1">
        <name>pyridoxal 5'-phosphate</name>
        <dbReference type="ChEBI" id="CHEBI:597326"/>
    </cofactor>
</comment>
<evidence type="ECO:0000313" key="9">
    <source>
        <dbReference type="Proteomes" id="UP000011087"/>
    </source>
</evidence>
<dbReference type="GeneID" id="17297650"/>
<dbReference type="InterPro" id="IPR015421">
    <property type="entry name" value="PyrdxlP-dep_Trfase_major"/>
</dbReference>
<evidence type="ECO:0000313" key="7">
    <source>
        <dbReference type="EMBL" id="EKX40945.1"/>
    </source>
</evidence>
<name>L1IYP3_GUITC</name>
<evidence type="ECO:0000313" key="8">
    <source>
        <dbReference type="EnsemblProtists" id="EKX40945"/>
    </source>
</evidence>
<evidence type="ECO:0000256" key="1">
    <source>
        <dbReference type="ARBA" id="ARBA00001933"/>
    </source>
</evidence>
<dbReference type="Gene3D" id="3.40.640.10">
    <property type="entry name" value="Type I PLP-dependent aspartate aminotransferase-like (Major domain)"/>
    <property type="match status" value="2"/>
</dbReference>
<dbReference type="PROSITE" id="PS00105">
    <property type="entry name" value="AA_TRANSFER_CLASS_1"/>
    <property type="match status" value="1"/>
</dbReference>
<dbReference type="InterPro" id="IPR004839">
    <property type="entry name" value="Aminotransferase_I/II_large"/>
</dbReference>
<organism evidence="7">
    <name type="scientific">Guillardia theta (strain CCMP2712)</name>
    <name type="common">Cryptophyte</name>
    <dbReference type="NCBI Taxonomy" id="905079"/>
    <lineage>
        <taxon>Eukaryota</taxon>
        <taxon>Cryptophyceae</taxon>
        <taxon>Pyrenomonadales</taxon>
        <taxon>Geminigeraceae</taxon>
        <taxon>Guillardia</taxon>
    </lineage>
</organism>